<sequence length="125" mass="14193">MYIKDSFQHYQMRAYQKCGAQVVLQLKALGVDNILRFDFLAAPPAQLMIRAFEVSDKAIYFLTVTFSLKEVGSGLGEMKLEYKIDHGIFISPKVDPIMKSGFHLIITRYILATGFTSFQNVVKGY</sequence>
<dbReference type="Proteomes" id="UP000789739">
    <property type="component" value="Unassembled WGS sequence"/>
</dbReference>
<accession>A0A9N9FFG7</accession>
<comment type="caution">
    <text evidence="1">The sequence shown here is derived from an EMBL/GenBank/DDBJ whole genome shotgun (WGS) entry which is preliminary data.</text>
</comment>
<dbReference type="EMBL" id="CAJVPI010000415">
    <property type="protein sequence ID" value="CAG8532101.1"/>
    <property type="molecule type" value="Genomic_DNA"/>
</dbReference>
<reference evidence="1" key="1">
    <citation type="submission" date="2021-06" db="EMBL/GenBank/DDBJ databases">
        <authorList>
            <person name="Kallberg Y."/>
            <person name="Tangrot J."/>
            <person name="Rosling A."/>
        </authorList>
    </citation>
    <scope>NUCLEOTIDE SEQUENCE</scope>
    <source>
        <strain evidence="1">BR232B</strain>
    </source>
</reference>
<dbReference type="AlphaFoldDB" id="A0A9N9FFG7"/>
<gene>
    <name evidence="1" type="ORF">PBRASI_LOCUS4163</name>
</gene>
<organism evidence="1 2">
    <name type="scientific">Paraglomus brasilianum</name>
    <dbReference type="NCBI Taxonomy" id="144538"/>
    <lineage>
        <taxon>Eukaryota</taxon>
        <taxon>Fungi</taxon>
        <taxon>Fungi incertae sedis</taxon>
        <taxon>Mucoromycota</taxon>
        <taxon>Glomeromycotina</taxon>
        <taxon>Glomeromycetes</taxon>
        <taxon>Paraglomerales</taxon>
        <taxon>Paraglomeraceae</taxon>
        <taxon>Paraglomus</taxon>
    </lineage>
</organism>
<dbReference type="Gene3D" id="1.10.10.2130">
    <property type="entry name" value="DEAH helicase family, winged-helix domain"/>
    <property type="match status" value="1"/>
</dbReference>
<proteinExistence type="predicted"/>
<keyword evidence="2" id="KW-1185">Reference proteome</keyword>
<dbReference type="OrthoDB" id="2501517at2759"/>
<protein>
    <submittedName>
        <fullName evidence="1">5001_t:CDS:1</fullName>
    </submittedName>
</protein>
<dbReference type="InterPro" id="IPR042035">
    <property type="entry name" value="DEAH_win-hel_dom"/>
</dbReference>
<evidence type="ECO:0000313" key="1">
    <source>
        <dbReference type="EMBL" id="CAG8532101.1"/>
    </source>
</evidence>
<name>A0A9N9FFG7_9GLOM</name>
<evidence type="ECO:0000313" key="2">
    <source>
        <dbReference type="Proteomes" id="UP000789739"/>
    </source>
</evidence>